<evidence type="ECO:0000256" key="2">
    <source>
        <dbReference type="SAM" id="SignalP"/>
    </source>
</evidence>
<evidence type="ECO:0000256" key="1">
    <source>
        <dbReference type="ARBA" id="ARBA00022729"/>
    </source>
</evidence>
<keyword evidence="1 2" id="KW-0732">Signal</keyword>
<comment type="caution">
    <text evidence="3">The sequence shown here is derived from an EMBL/GenBank/DDBJ whole genome shotgun (WGS) entry which is preliminary data.</text>
</comment>
<dbReference type="Proteomes" id="UP000612329">
    <property type="component" value="Unassembled WGS sequence"/>
</dbReference>
<reference evidence="3" key="2">
    <citation type="submission" date="2020-09" db="EMBL/GenBank/DDBJ databases">
        <authorList>
            <person name="Sun Q."/>
            <person name="Ohkuma M."/>
        </authorList>
    </citation>
    <scope>NUCLEOTIDE SEQUENCE</scope>
    <source>
        <strain evidence="3">JCM 12862</strain>
    </source>
</reference>
<organism evidence="3 4">
    <name type="scientific">Yeosuana aromativorans</name>
    <dbReference type="NCBI Taxonomy" id="288019"/>
    <lineage>
        <taxon>Bacteria</taxon>
        <taxon>Pseudomonadati</taxon>
        <taxon>Bacteroidota</taxon>
        <taxon>Flavobacteriia</taxon>
        <taxon>Flavobacteriales</taxon>
        <taxon>Flavobacteriaceae</taxon>
        <taxon>Yeosuana</taxon>
    </lineage>
</organism>
<protein>
    <recommendedName>
        <fullName evidence="5">Secretion system C-terminal sorting domain-containing protein</fullName>
    </recommendedName>
</protein>
<dbReference type="InterPro" id="IPR026444">
    <property type="entry name" value="Secre_tail"/>
</dbReference>
<name>A0A8J3BFZ0_9FLAO</name>
<dbReference type="AlphaFoldDB" id="A0A8J3BFZ0"/>
<dbReference type="Gene3D" id="2.60.120.260">
    <property type="entry name" value="Galactose-binding domain-like"/>
    <property type="match status" value="2"/>
</dbReference>
<evidence type="ECO:0008006" key="5">
    <source>
        <dbReference type="Google" id="ProtNLM"/>
    </source>
</evidence>
<accession>A0A8J3BFZ0</accession>
<sequence length="393" mass="43045">MKSKITFLFLFAMILSSAIQSQTIVYNESTSSGIWFADGSEVSNPNPDSVNGSTKSAATGPSNWSQIQYFPTFTPSIGDKIYFSIYNPSNVGPGQLQFEYTSSSGTWQWGGNLTYDAASTTGWAEYSIDLSSHVGNEINKIIFMPAGNSSAIVYLDNVYFSSQSLNVSQTNYIYNESTSSGIWFADGSEVSNPNPDSVNGSTNSAATGPSNWSQIQYFPTFTPSIGDKIYFSIYNPSNVGPGQLQFEYTSSSGTWQWGGNLTYDAASTTGWAEYSIDLSSHVGNEINKIIFMPAGNSSSIIYLDNVYVANQSVLGMKSYEPLNERVFFDASGRINFAKNQMGTKLHVFDIQGRLIMKETIRGTKSSKAVNNTGVYILQINKDNVYGVKKIIFN</sequence>
<reference evidence="3" key="1">
    <citation type="journal article" date="2014" name="Int. J. Syst. Evol. Microbiol.">
        <title>Complete genome sequence of Corynebacterium casei LMG S-19264T (=DSM 44701T), isolated from a smear-ripened cheese.</title>
        <authorList>
            <consortium name="US DOE Joint Genome Institute (JGI-PGF)"/>
            <person name="Walter F."/>
            <person name="Albersmeier A."/>
            <person name="Kalinowski J."/>
            <person name="Ruckert C."/>
        </authorList>
    </citation>
    <scope>NUCLEOTIDE SEQUENCE</scope>
    <source>
        <strain evidence="3">JCM 12862</strain>
    </source>
</reference>
<dbReference type="EMBL" id="BMNR01000001">
    <property type="protein sequence ID" value="GGK12244.1"/>
    <property type="molecule type" value="Genomic_DNA"/>
</dbReference>
<gene>
    <name evidence="3" type="ORF">GCM10007962_03230</name>
</gene>
<evidence type="ECO:0000313" key="3">
    <source>
        <dbReference type="EMBL" id="GGK12244.1"/>
    </source>
</evidence>
<feature type="chain" id="PRO_5035281205" description="Secretion system C-terminal sorting domain-containing protein" evidence="2">
    <location>
        <begin position="22"/>
        <end position="393"/>
    </location>
</feature>
<evidence type="ECO:0000313" key="4">
    <source>
        <dbReference type="Proteomes" id="UP000612329"/>
    </source>
</evidence>
<dbReference type="RefSeq" id="WP_188649524.1">
    <property type="nucleotide sequence ID" value="NZ_BMNR01000001.1"/>
</dbReference>
<dbReference type="NCBIfam" id="TIGR04183">
    <property type="entry name" value="Por_Secre_tail"/>
    <property type="match status" value="1"/>
</dbReference>
<proteinExistence type="predicted"/>
<feature type="signal peptide" evidence="2">
    <location>
        <begin position="1"/>
        <end position="21"/>
    </location>
</feature>
<keyword evidence="4" id="KW-1185">Reference proteome</keyword>